<organism evidence="3 4">
    <name type="scientific">Flavonifractor plautii ATCC 29863</name>
    <dbReference type="NCBI Taxonomy" id="411475"/>
    <lineage>
        <taxon>Bacteria</taxon>
        <taxon>Bacillati</taxon>
        <taxon>Bacillota</taxon>
        <taxon>Clostridia</taxon>
        <taxon>Eubacteriales</taxon>
        <taxon>Oscillospiraceae</taxon>
        <taxon>Flavonifractor</taxon>
    </lineage>
</organism>
<name>G9YL73_FLAPL</name>
<dbReference type="PROSITE" id="PS50943">
    <property type="entry name" value="HTH_CROC1"/>
    <property type="match status" value="2"/>
</dbReference>
<dbReference type="AlphaFoldDB" id="G9YL73"/>
<evidence type="ECO:0000313" key="4">
    <source>
        <dbReference type="Proteomes" id="UP000004459"/>
    </source>
</evidence>
<dbReference type="Proteomes" id="UP000004459">
    <property type="component" value="Unassembled WGS sequence"/>
</dbReference>
<dbReference type="PANTHER" id="PTHR46558:SF11">
    <property type="entry name" value="HTH-TYPE TRANSCRIPTIONAL REGULATOR XRE"/>
    <property type="match status" value="1"/>
</dbReference>
<dbReference type="EMBL" id="AGCK01000021">
    <property type="protein sequence ID" value="EHM54972.1"/>
    <property type="molecule type" value="Genomic_DNA"/>
</dbReference>
<evidence type="ECO:0000256" key="1">
    <source>
        <dbReference type="ARBA" id="ARBA00023125"/>
    </source>
</evidence>
<dbReference type="CDD" id="cd00093">
    <property type="entry name" value="HTH_XRE"/>
    <property type="match status" value="1"/>
</dbReference>
<dbReference type="InterPro" id="IPR001387">
    <property type="entry name" value="Cro/C1-type_HTH"/>
</dbReference>
<dbReference type="HOGENOM" id="CLU_2054571_0_0_9"/>
<keyword evidence="1" id="KW-0238">DNA-binding</keyword>
<dbReference type="SUPFAM" id="SSF47413">
    <property type="entry name" value="lambda repressor-like DNA-binding domains"/>
    <property type="match status" value="1"/>
</dbReference>
<dbReference type="Pfam" id="PF07022">
    <property type="entry name" value="Phage_CI_repr"/>
    <property type="match status" value="1"/>
</dbReference>
<dbReference type="GO" id="GO:0045892">
    <property type="term" value="P:negative regulation of DNA-templated transcription"/>
    <property type="evidence" value="ECO:0007669"/>
    <property type="project" value="InterPro"/>
</dbReference>
<feature type="domain" description="HTH cro/C1-type" evidence="2">
    <location>
        <begin position="8"/>
        <end position="29"/>
    </location>
</feature>
<dbReference type="Gene3D" id="1.10.260.40">
    <property type="entry name" value="lambda repressor-like DNA-binding domains"/>
    <property type="match status" value="1"/>
</dbReference>
<gene>
    <name evidence="3" type="ORF">HMPREF0372_00236</name>
</gene>
<dbReference type="InterPro" id="IPR010982">
    <property type="entry name" value="Lambda_DNA-bd_dom_sf"/>
</dbReference>
<evidence type="ECO:0000313" key="3">
    <source>
        <dbReference type="EMBL" id="EHM54972.1"/>
    </source>
</evidence>
<reference evidence="3 4" key="1">
    <citation type="submission" date="2011-08" db="EMBL/GenBank/DDBJ databases">
        <authorList>
            <person name="Weinstock G."/>
            <person name="Sodergren E."/>
            <person name="Clifton S."/>
            <person name="Fulton L."/>
            <person name="Fulton B."/>
            <person name="Courtney L."/>
            <person name="Fronick C."/>
            <person name="Harrison M."/>
            <person name="Strong C."/>
            <person name="Farmer C."/>
            <person name="Delahaunty K."/>
            <person name="Markovic C."/>
            <person name="Hall O."/>
            <person name="Minx P."/>
            <person name="Tomlinson C."/>
            <person name="Mitreva M."/>
            <person name="Hou S."/>
            <person name="Chen J."/>
            <person name="Wollam A."/>
            <person name="Pepin K.H."/>
            <person name="Johnson M."/>
            <person name="Bhonagiri V."/>
            <person name="Zhang X."/>
            <person name="Suruliraj S."/>
            <person name="Warren W."/>
            <person name="Chinwalla A."/>
            <person name="Mardis E.R."/>
            <person name="Wilson R.K."/>
        </authorList>
    </citation>
    <scope>NUCLEOTIDE SEQUENCE [LARGE SCALE GENOMIC DNA]</scope>
    <source>
        <strain evidence="3 4">ATCC 29863</strain>
    </source>
</reference>
<accession>G9YL73</accession>
<dbReference type="SMART" id="SM00530">
    <property type="entry name" value="HTH_XRE"/>
    <property type="match status" value="1"/>
</dbReference>
<dbReference type="PANTHER" id="PTHR46558">
    <property type="entry name" value="TRACRIPTIONAL REGULATORY PROTEIN-RELATED-RELATED"/>
    <property type="match status" value="1"/>
</dbReference>
<proteinExistence type="predicted"/>
<comment type="caution">
    <text evidence="3">The sequence shown here is derived from an EMBL/GenBank/DDBJ whole genome shotgun (WGS) entry which is preliminary data.</text>
</comment>
<evidence type="ECO:0000259" key="2">
    <source>
        <dbReference type="PROSITE" id="PS50943"/>
    </source>
</evidence>
<dbReference type="GO" id="GO:0003677">
    <property type="term" value="F:DNA binding"/>
    <property type="evidence" value="ECO:0007669"/>
    <property type="project" value="UniProtKB-KW"/>
</dbReference>
<protein>
    <submittedName>
        <fullName evidence="3">Transcriptional repressor DicA domain protein</fullName>
    </submittedName>
</protein>
<sequence length="120" mass="13298">MDNIKKGSIPSVAKVQQLADYLGVTTSELLGEAMPVHASDTVDRIFDLLDKMPIEQQEFAKLVGVSDDTASDWRRRRSASYTKRLAKISEVLGTSVEYLLTGEKKEPAPTPAPDFLIKFN</sequence>
<feature type="non-terminal residue" evidence="3">
    <location>
        <position position="120"/>
    </location>
</feature>
<dbReference type="InterPro" id="IPR010744">
    <property type="entry name" value="Phage_CI_N"/>
</dbReference>
<feature type="domain" description="HTH cro/C1-type" evidence="2">
    <location>
        <begin position="56"/>
        <end position="99"/>
    </location>
</feature>